<comment type="caution">
    <text evidence="7">The sequence shown here is derived from an EMBL/GenBank/DDBJ whole genome shotgun (WGS) entry which is preliminary data.</text>
</comment>
<dbReference type="InterPro" id="IPR002938">
    <property type="entry name" value="FAD-bd"/>
</dbReference>
<evidence type="ECO:0000256" key="5">
    <source>
        <dbReference type="ARBA" id="ARBA00023033"/>
    </source>
</evidence>
<protein>
    <submittedName>
        <fullName evidence="7">Monooxygenase</fullName>
    </submittedName>
</protein>
<dbReference type="SUPFAM" id="SSF54373">
    <property type="entry name" value="FAD-linked reductases, C-terminal domain"/>
    <property type="match status" value="1"/>
</dbReference>
<accession>A0A3A8B3E1</accession>
<dbReference type="PRINTS" id="PR00420">
    <property type="entry name" value="RNGMNOXGNASE"/>
</dbReference>
<reference evidence="7 8" key="1">
    <citation type="submission" date="2018-09" db="EMBL/GenBank/DDBJ databases">
        <title>Roseovarius spongiae sp. nov., isolated from a marine sponge.</title>
        <authorList>
            <person name="Zhuang L."/>
            <person name="Luo L."/>
        </authorList>
    </citation>
    <scope>NUCLEOTIDE SEQUENCE [LARGE SCALE GENOMIC DNA]</scope>
    <source>
        <strain evidence="7 8">HN-E21</strain>
    </source>
</reference>
<dbReference type="Proteomes" id="UP000281128">
    <property type="component" value="Unassembled WGS sequence"/>
</dbReference>
<evidence type="ECO:0000313" key="7">
    <source>
        <dbReference type="EMBL" id="RKF15112.1"/>
    </source>
</evidence>
<dbReference type="InterPro" id="IPR050493">
    <property type="entry name" value="FAD-dep_Monooxygenase_BioMet"/>
</dbReference>
<keyword evidence="2" id="KW-0285">Flavoprotein</keyword>
<keyword evidence="8" id="KW-1185">Reference proteome</keyword>
<dbReference type="OrthoDB" id="4230779at2"/>
<evidence type="ECO:0000256" key="3">
    <source>
        <dbReference type="ARBA" id="ARBA00022827"/>
    </source>
</evidence>
<evidence type="ECO:0000313" key="8">
    <source>
        <dbReference type="Proteomes" id="UP000281128"/>
    </source>
</evidence>
<dbReference type="SUPFAM" id="SSF51905">
    <property type="entry name" value="FAD/NAD(P)-binding domain"/>
    <property type="match status" value="1"/>
</dbReference>
<keyword evidence="4" id="KW-0560">Oxidoreductase</keyword>
<proteinExistence type="predicted"/>
<gene>
    <name evidence="7" type="ORF">D6850_09705</name>
</gene>
<keyword evidence="3" id="KW-0274">FAD</keyword>
<organism evidence="7 8">
    <name type="scientific">Roseovarius spongiae</name>
    <dbReference type="NCBI Taxonomy" id="2320272"/>
    <lineage>
        <taxon>Bacteria</taxon>
        <taxon>Pseudomonadati</taxon>
        <taxon>Pseudomonadota</taxon>
        <taxon>Alphaproteobacteria</taxon>
        <taxon>Rhodobacterales</taxon>
        <taxon>Roseobacteraceae</taxon>
        <taxon>Roseovarius</taxon>
    </lineage>
</organism>
<evidence type="ECO:0000256" key="4">
    <source>
        <dbReference type="ARBA" id="ARBA00023002"/>
    </source>
</evidence>
<comment type="cofactor">
    <cofactor evidence="1">
        <name>FAD</name>
        <dbReference type="ChEBI" id="CHEBI:57692"/>
    </cofactor>
</comment>
<name>A0A3A8B3E1_9RHOB</name>
<evidence type="ECO:0000256" key="1">
    <source>
        <dbReference type="ARBA" id="ARBA00001974"/>
    </source>
</evidence>
<dbReference type="PANTHER" id="PTHR13789:SF318">
    <property type="entry name" value="GERANYLGERANYL DIPHOSPHATE REDUCTASE"/>
    <property type="match status" value="1"/>
</dbReference>
<dbReference type="GO" id="GO:0004497">
    <property type="term" value="F:monooxygenase activity"/>
    <property type="evidence" value="ECO:0007669"/>
    <property type="project" value="UniProtKB-KW"/>
</dbReference>
<evidence type="ECO:0000259" key="6">
    <source>
        <dbReference type="Pfam" id="PF01494"/>
    </source>
</evidence>
<feature type="domain" description="FAD-binding" evidence="6">
    <location>
        <begin position="7"/>
        <end position="336"/>
    </location>
</feature>
<dbReference type="GO" id="GO:0071949">
    <property type="term" value="F:FAD binding"/>
    <property type="evidence" value="ECO:0007669"/>
    <property type="project" value="InterPro"/>
</dbReference>
<dbReference type="EMBL" id="RAPE01000002">
    <property type="protein sequence ID" value="RKF15112.1"/>
    <property type="molecule type" value="Genomic_DNA"/>
</dbReference>
<dbReference type="InterPro" id="IPR036188">
    <property type="entry name" value="FAD/NAD-bd_sf"/>
</dbReference>
<sequence>MDMNALDIAVIGGGIGGLAVARACALRGAAVTLYEQAAKIAEVGAGLQISPNGFVVLEALGLGHAVRAAGVRAEAVALHDHRGARVLRLDLGRLERRDYWFLHRADLIDILHRGAIQAGVRIRLGAKVSEAGPGPFLRLGDEETRPDLVIAADGLHSVLRAALEGGAAPFFTGQVAWRAVVPGDPGQPAEARVHMGPRRHVVSYPLRGGRLTNIVAVEERAEWTPESWSHAGDADELRARFAGIGGEARALLDAVGEVRQWGLFRHPVAQVWGRDGAALLGDAAHPTLPFMAQGANLALEDAWVLAAALGKAPDMAAALETYQSRRASRARRVVEAASRNAWKYHLATPPLRVAAHAALRLGGALAPGRMLRQFDWIYGHDVTAAKAFE</sequence>
<keyword evidence="5 7" id="KW-0503">Monooxygenase</keyword>
<dbReference type="PANTHER" id="PTHR13789">
    <property type="entry name" value="MONOOXYGENASE"/>
    <property type="match status" value="1"/>
</dbReference>
<dbReference type="RefSeq" id="WP_121166255.1">
    <property type="nucleotide sequence ID" value="NZ_RAPE01000002.1"/>
</dbReference>
<dbReference type="Gene3D" id="3.50.50.60">
    <property type="entry name" value="FAD/NAD(P)-binding domain"/>
    <property type="match status" value="1"/>
</dbReference>
<dbReference type="AlphaFoldDB" id="A0A3A8B3E1"/>
<dbReference type="Pfam" id="PF01494">
    <property type="entry name" value="FAD_binding_3"/>
    <property type="match status" value="1"/>
</dbReference>
<evidence type="ECO:0000256" key="2">
    <source>
        <dbReference type="ARBA" id="ARBA00022630"/>
    </source>
</evidence>